<evidence type="ECO:0000313" key="1">
    <source>
        <dbReference type="EMBL" id="SHK21762.1"/>
    </source>
</evidence>
<accession>A0A1M6QNB1</accession>
<organism evidence="1 2">
    <name type="scientific">Fibrobacter intestinalis</name>
    <dbReference type="NCBI Taxonomy" id="28122"/>
    <lineage>
        <taxon>Bacteria</taxon>
        <taxon>Pseudomonadati</taxon>
        <taxon>Fibrobacterota</taxon>
        <taxon>Fibrobacteria</taxon>
        <taxon>Fibrobacterales</taxon>
        <taxon>Fibrobacteraceae</taxon>
        <taxon>Fibrobacter</taxon>
    </lineage>
</organism>
<keyword evidence="2" id="KW-1185">Reference proteome</keyword>
<name>A0A1M6QNB1_9BACT</name>
<dbReference type="RefSeq" id="WP_073302233.1">
    <property type="nucleotide sequence ID" value="NZ_FRAW01000002.1"/>
</dbReference>
<proteinExistence type="predicted"/>
<reference evidence="2" key="1">
    <citation type="submission" date="2016-11" db="EMBL/GenBank/DDBJ databases">
        <authorList>
            <person name="Varghese N."/>
            <person name="Submissions S."/>
        </authorList>
    </citation>
    <scope>NUCLEOTIDE SEQUENCE [LARGE SCALE GENOMIC DNA]</scope>
    <source>
        <strain evidence="2">UWOS</strain>
    </source>
</reference>
<sequence length="117" mass="13791">MWVILFKTLEGVDYYGDRPDAPEDGDPRAEFYDFDINREYWNILETDFINPVNDLCGSLLDFDEDDFFCVEQCVKLKTWIEKRFQQETCPALKPVYEKILEYAIKAIDLGTGIIIQF</sequence>
<gene>
    <name evidence="1" type="ORF">SAMN05720469_102172</name>
</gene>
<evidence type="ECO:0000313" key="2">
    <source>
        <dbReference type="Proteomes" id="UP000184275"/>
    </source>
</evidence>
<dbReference type="EMBL" id="FRAW01000002">
    <property type="protein sequence ID" value="SHK21762.1"/>
    <property type="molecule type" value="Genomic_DNA"/>
</dbReference>
<protein>
    <submittedName>
        <fullName evidence="1">Uncharacterized protein</fullName>
    </submittedName>
</protein>
<dbReference type="AlphaFoldDB" id="A0A1M6QNB1"/>
<dbReference type="Proteomes" id="UP000184275">
    <property type="component" value="Unassembled WGS sequence"/>
</dbReference>